<feature type="compositionally biased region" description="Low complexity" evidence="1">
    <location>
        <begin position="374"/>
        <end position="398"/>
    </location>
</feature>
<feature type="compositionally biased region" description="Basic and acidic residues" evidence="1">
    <location>
        <begin position="97"/>
        <end position="120"/>
    </location>
</feature>
<reference evidence="2" key="1">
    <citation type="journal article" date="2021" name="Mol. Ecol. Resour.">
        <title>Phylogenomic analyses of the genus Drosophila reveals genomic signals of climate adaptation.</title>
        <authorList>
            <person name="Li F."/>
            <person name="Rane R.V."/>
            <person name="Luria V."/>
            <person name="Xiong Z."/>
            <person name="Chen J."/>
            <person name="Li Z."/>
            <person name="Catullo R.A."/>
            <person name="Griffin P.C."/>
            <person name="Schiffer M."/>
            <person name="Pearce S."/>
            <person name="Lee S.F."/>
            <person name="McElroy K."/>
            <person name="Stocker A."/>
            <person name="Shirriffs J."/>
            <person name="Cockerell F."/>
            <person name="Coppin C."/>
            <person name="Sgro C.M."/>
            <person name="Karger A."/>
            <person name="Cain J.W."/>
            <person name="Weber J.A."/>
            <person name="Santpere G."/>
            <person name="Kirschner M.W."/>
            <person name="Hoffmann A.A."/>
            <person name="Oakeshott J.G."/>
            <person name="Zhang G."/>
        </authorList>
    </citation>
    <scope>NUCLEOTIDE SEQUENCE</scope>
    <source>
        <strain evidence="2">BGI-SZ-2011g</strain>
    </source>
</reference>
<accession>A0AAD4JRS1</accession>
<feature type="region of interest" description="Disordered" evidence="1">
    <location>
        <begin position="46"/>
        <end position="65"/>
    </location>
</feature>
<organism evidence="2 3">
    <name type="scientific">Drosophila rubida</name>
    <dbReference type="NCBI Taxonomy" id="30044"/>
    <lineage>
        <taxon>Eukaryota</taxon>
        <taxon>Metazoa</taxon>
        <taxon>Ecdysozoa</taxon>
        <taxon>Arthropoda</taxon>
        <taxon>Hexapoda</taxon>
        <taxon>Insecta</taxon>
        <taxon>Pterygota</taxon>
        <taxon>Neoptera</taxon>
        <taxon>Endopterygota</taxon>
        <taxon>Diptera</taxon>
        <taxon>Brachycera</taxon>
        <taxon>Muscomorpha</taxon>
        <taxon>Ephydroidea</taxon>
        <taxon>Drosophilidae</taxon>
        <taxon>Drosophila</taxon>
    </lineage>
</organism>
<feature type="compositionally biased region" description="Basic and acidic residues" evidence="1">
    <location>
        <begin position="166"/>
        <end position="189"/>
    </location>
</feature>
<name>A0AAD4JRS1_9MUSC</name>
<feature type="compositionally biased region" description="Polar residues" evidence="1">
    <location>
        <begin position="83"/>
        <end position="96"/>
    </location>
</feature>
<protein>
    <submittedName>
        <fullName evidence="2">Uncharacterized protein</fullName>
    </submittedName>
</protein>
<keyword evidence="3" id="KW-1185">Reference proteome</keyword>
<comment type="caution">
    <text evidence="2">The sequence shown here is derived from an EMBL/GenBank/DDBJ whole genome shotgun (WGS) entry which is preliminary data.</text>
</comment>
<evidence type="ECO:0000256" key="1">
    <source>
        <dbReference type="SAM" id="MobiDB-lite"/>
    </source>
</evidence>
<sequence>MINVVKGLRRCVRILRRGASGKLQQHNGSLGALSLTQRRHYRYDDRFNWPTGNPGDGRDTKLGNLYSDELFDPRHDERHYKSYQRNDPNTHTSSSDIESRRRVPQHSFDHQRRQERIIRENKHRWQRRSEPKSGAGFRMGKDHPIYGAGPSKSPNRPGQQQAPRRPGREQRQQEKKRQERELRESRKNYDLPGYNRPLKSETGGPEASTSASAASIDKFASKAWLDKRKKEDEQKYWHTWQTCPAEREGPETATENSEEIIHGYEGPRGPRRGFVKPPQPYDGGVRRFQTHAVGSRPKTVAPPPPPPSSSTTTTTTSSQQQQQQQQSPALQRSGLKRRPNGMEKQYLLARDFARVTRPIGSDGEKVMEEDEVQHQQQQHHQQQQQQQHHNLSSSSSSSYNNYHASFRRPTSLLQTHVFKSSPTVYVEEQQVEQLEDIGLPKQSPRNKLAWHGLPRPVFERFESIKKAVDRKRHEPRENASGGARVQPPRFRMTVKSMGALGRGRQRTPIDSFSKQLAVRTQFTPHSEYLGYGRQSVCDAWHNFAHAHNLRPIF</sequence>
<dbReference type="Proteomes" id="UP001200034">
    <property type="component" value="Unassembled WGS sequence"/>
</dbReference>
<proteinExistence type="predicted"/>
<feature type="compositionally biased region" description="Low complexity" evidence="1">
    <location>
        <begin position="309"/>
        <end position="328"/>
    </location>
</feature>
<gene>
    <name evidence="2" type="ORF">KR093_004456</name>
</gene>
<dbReference type="AlphaFoldDB" id="A0AAD4JRS1"/>
<feature type="region of interest" description="Disordered" evidence="1">
    <location>
        <begin position="367"/>
        <end position="403"/>
    </location>
</feature>
<evidence type="ECO:0000313" key="2">
    <source>
        <dbReference type="EMBL" id="KAH8355046.1"/>
    </source>
</evidence>
<feature type="region of interest" description="Disordered" evidence="1">
    <location>
        <begin position="78"/>
        <end position="216"/>
    </location>
</feature>
<dbReference type="EMBL" id="JAJJHW010003889">
    <property type="protein sequence ID" value="KAH8355046.1"/>
    <property type="molecule type" value="Genomic_DNA"/>
</dbReference>
<evidence type="ECO:0000313" key="3">
    <source>
        <dbReference type="Proteomes" id="UP001200034"/>
    </source>
</evidence>
<feature type="region of interest" description="Disordered" evidence="1">
    <location>
        <begin position="240"/>
        <end position="349"/>
    </location>
</feature>